<accession>A0A336KW53</accession>
<evidence type="ECO:0000256" key="1">
    <source>
        <dbReference type="SAM" id="Phobius"/>
    </source>
</evidence>
<dbReference type="EMBL" id="UFQS01000941">
    <property type="protein sequence ID" value="SSX07899.1"/>
    <property type="molecule type" value="Genomic_DNA"/>
</dbReference>
<dbReference type="VEuPathDB" id="VectorBase:CSON015217"/>
<evidence type="ECO:0000313" key="2">
    <source>
        <dbReference type="EMBL" id="SSX07899.1"/>
    </source>
</evidence>
<keyword evidence="1" id="KW-0812">Transmembrane</keyword>
<reference evidence="3" key="2">
    <citation type="submission" date="2018-07" db="EMBL/GenBank/DDBJ databases">
        <authorList>
            <person name="Quirk P.G."/>
            <person name="Krulwich T.A."/>
        </authorList>
    </citation>
    <scope>NUCLEOTIDE SEQUENCE</scope>
</reference>
<keyword evidence="1" id="KW-1133">Transmembrane helix</keyword>
<name>A0A336KW53_CULSO</name>
<proteinExistence type="predicted"/>
<gene>
    <name evidence="2" type="primary">CSON015217</name>
</gene>
<keyword evidence="1" id="KW-0472">Membrane</keyword>
<reference evidence="2" key="1">
    <citation type="submission" date="2018-04" db="EMBL/GenBank/DDBJ databases">
        <authorList>
            <person name="Go L.Y."/>
            <person name="Mitchell J.A."/>
        </authorList>
    </citation>
    <scope>NUCLEOTIDE SEQUENCE</scope>
    <source>
        <tissue evidence="2">Whole organism</tissue>
    </source>
</reference>
<protein>
    <submittedName>
        <fullName evidence="2">CSON015217 protein</fullName>
    </submittedName>
</protein>
<sequence length="116" mass="12808">MHGYPVMQVVQYSVPPPCNYLEPYRPPSTGTKCFIVLPHTSGVRKYVIWCLICGGTSLVLGLLFLAVYFLIRSYTSTVSYFETVPSFVPATLLKDAPAPTLCAKGQKATKLCDNKK</sequence>
<organism evidence="2">
    <name type="scientific">Culicoides sonorensis</name>
    <name type="common">Biting midge</name>
    <dbReference type="NCBI Taxonomy" id="179676"/>
    <lineage>
        <taxon>Eukaryota</taxon>
        <taxon>Metazoa</taxon>
        <taxon>Ecdysozoa</taxon>
        <taxon>Arthropoda</taxon>
        <taxon>Hexapoda</taxon>
        <taxon>Insecta</taxon>
        <taxon>Pterygota</taxon>
        <taxon>Neoptera</taxon>
        <taxon>Endopterygota</taxon>
        <taxon>Diptera</taxon>
        <taxon>Nematocera</taxon>
        <taxon>Chironomoidea</taxon>
        <taxon>Ceratopogonidae</taxon>
        <taxon>Ceratopogoninae</taxon>
        <taxon>Culicoides</taxon>
        <taxon>Monoculicoides</taxon>
    </lineage>
</organism>
<dbReference type="AlphaFoldDB" id="A0A336KW53"/>
<feature type="transmembrane region" description="Helical" evidence="1">
    <location>
        <begin position="46"/>
        <end position="71"/>
    </location>
</feature>
<dbReference type="EMBL" id="UFQT01000941">
    <property type="protein sequence ID" value="SSX28133.1"/>
    <property type="molecule type" value="Genomic_DNA"/>
</dbReference>
<evidence type="ECO:0000313" key="3">
    <source>
        <dbReference type="EMBL" id="SSX28133.1"/>
    </source>
</evidence>
<dbReference type="PANTHER" id="PTHR39952">
    <property type="entry name" value="FI02073P"/>
    <property type="match status" value="1"/>
</dbReference>
<dbReference type="PANTHER" id="PTHR39952:SF1">
    <property type="match status" value="1"/>
</dbReference>